<evidence type="ECO:0000313" key="1">
    <source>
        <dbReference type="EMBL" id="KAK3598048.1"/>
    </source>
</evidence>
<reference evidence="1" key="3">
    <citation type="submission" date="2023-05" db="EMBL/GenBank/DDBJ databases">
        <authorList>
            <person name="Smith C.H."/>
        </authorList>
    </citation>
    <scope>NUCLEOTIDE SEQUENCE</scope>
    <source>
        <strain evidence="1">CHS0354</strain>
        <tissue evidence="1">Mantle</tissue>
    </source>
</reference>
<proteinExistence type="predicted"/>
<comment type="caution">
    <text evidence="1">The sequence shown here is derived from an EMBL/GenBank/DDBJ whole genome shotgun (WGS) entry which is preliminary data.</text>
</comment>
<dbReference type="AlphaFoldDB" id="A0AAE0W0Z8"/>
<reference evidence="1" key="2">
    <citation type="journal article" date="2021" name="Genome Biol. Evol.">
        <title>Developing a high-quality reference genome for a parasitic bivalve with doubly uniparental inheritance (Bivalvia: Unionida).</title>
        <authorList>
            <person name="Smith C.H."/>
        </authorList>
    </citation>
    <scope>NUCLEOTIDE SEQUENCE</scope>
    <source>
        <strain evidence="1">CHS0354</strain>
        <tissue evidence="1">Mantle</tissue>
    </source>
</reference>
<reference evidence="1" key="1">
    <citation type="journal article" date="2021" name="Genome Biol. Evol.">
        <title>A High-Quality Reference Genome for a Parasitic Bivalve with Doubly Uniparental Inheritance (Bivalvia: Unionida).</title>
        <authorList>
            <person name="Smith C.H."/>
        </authorList>
    </citation>
    <scope>NUCLEOTIDE SEQUENCE</scope>
    <source>
        <strain evidence="1">CHS0354</strain>
    </source>
</reference>
<organism evidence="1 2">
    <name type="scientific">Potamilus streckersoni</name>
    <dbReference type="NCBI Taxonomy" id="2493646"/>
    <lineage>
        <taxon>Eukaryota</taxon>
        <taxon>Metazoa</taxon>
        <taxon>Spiralia</taxon>
        <taxon>Lophotrochozoa</taxon>
        <taxon>Mollusca</taxon>
        <taxon>Bivalvia</taxon>
        <taxon>Autobranchia</taxon>
        <taxon>Heteroconchia</taxon>
        <taxon>Palaeoheterodonta</taxon>
        <taxon>Unionida</taxon>
        <taxon>Unionoidea</taxon>
        <taxon>Unionidae</taxon>
        <taxon>Ambleminae</taxon>
        <taxon>Lampsilini</taxon>
        <taxon>Potamilus</taxon>
    </lineage>
</organism>
<name>A0AAE0W0Z8_9BIVA</name>
<sequence>MSFSSSLQHKCVAVGRKRAHPNITVFEEIQLKDGFGIIPEEQWDQSQRNMLVCAECCDTELCNVKGCGELGENCLYVIRKYLFVI</sequence>
<protein>
    <submittedName>
        <fullName evidence="1">Uncharacterized protein</fullName>
    </submittedName>
</protein>
<evidence type="ECO:0000313" key="2">
    <source>
        <dbReference type="Proteomes" id="UP001195483"/>
    </source>
</evidence>
<keyword evidence="2" id="KW-1185">Reference proteome</keyword>
<accession>A0AAE0W0Z8</accession>
<gene>
    <name evidence="1" type="ORF">CHS0354_042419</name>
</gene>
<dbReference type="Proteomes" id="UP001195483">
    <property type="component" value="Unassembled WGS sequence"/>
</dbReference>
<dbReference type="EMBL" id="JAEAOA010002354">
    <property type="protein sequence ID" value="KAK3598048.1"/>
    <property type="molecule type" value="Genomic_DNA"/>
</dbReference>